<dbReference type="AlphaFoldDB" id="A0AAW2E7K1"/>
<feature type="compositionally biased region" description="Basic and acidic residues" evidence="1">
    <location>
        <begin position="428"/>
        <end position="438"/>
    </location>
</feature>
<sequence>MTSHCDSNPAQYERNRRFGHLVHALGRAAGGAKLPSVGLCLNASKAVSSLVKGGNDISRSLVSRKAQNNVTLLGGRSSDRSSHEPDDLGTWRGVVLGRAVTTLRSVETQPSAWGFVLSVRRDPTRALERDYASPEADRATELRQSEKATRGSGTWPLRRPTAQRARESNTRLGDFATPPADSSESSRKQHEARGLCHPAGRQLRELEKATRGSGTLPLRRPTAQRARESNTRLGDFATPPADSSESSRKQHEARGLCHSAGRQLRELEKATRGSGTLPLRRPTAQRARESNTRLGDFATPPADSSESSRKQHEARGLCHSAGRQLRELEKATRGSGTLPLRRPTAQRARESNTRLGDFATPPADSSESSRKQHEARGLCHSAGRQLRELEKATRGSGTLPLRRPTAQRARESNTRLGDFATPPADSSESSRKQHEARGLCHSAGRQLRELEKATRGSGLCHSAGRQLRELEKATRGSGTLPLRRPTAQRARESNTRLGDFATPPADSSESSRKQHEARGLCHSAGRQLRELEKATRGSGTLPLAADSSESSRKQHEARDFATPPADSSESSRKQHEARDFATPPADSSESSRKQHEARGLCHSAGRQLRELEKATRGSGTLPLRRPTAQRARESNTRLGDFATPSAYSLESSRKQHEARGLCHSAGRQLRELENTAQIAKIYPATI</sequence>
<feature type="compositionally biased region" description="Basic and acidic residues" evidence="1">
    <location>
        <begin position="184"/>
        <end position="194"/>
    </location>
</feature>
<accession>A0AAW2E7K1</accession>
<evidence type="ECO:0000313" key="2">
    <source>
        <dbReference type="EMBL" id="KAL0098708.1"/>
    </source>
</evidence>
<reference evidence="2 3" key="1">
    <citation type="submission" date="2023-03" db="EMBL/GenBank/DDBJ databases">
        <title>High recombination rates correlate with genetic variation in Cardiocondyla obscurior ants.</title>
        <authorList>
            <person name="Errbii M."/>
        </authorList>
    </citation>
    <scope>NUCLEOTIDE SEQUENCE [LARGE SCALE GENOMIC DNA]</scope>
    <source>
        <strain evidence="2">Alpha-2009</strain>
        <tissue evidence="2">Whole body</tissue>
    </source>
</reference>
<dbReference type="EMBL" id="JADYXP020000040">
    <property type="protein sequence ID" value="KAL0098708.1"/>
    <property type="molecule type" value="Genomic_DNA"/>
</dbReference>
<feature type="compositionally biased region" description="Basic and acidic residues" evidence="1">
    <location>
        <begin position="549"/>
        <end position="559"/>
    </location>
</feature>
<organism evidence="2 3">
    <name type="scientific">Cardiocondyla obscurior</name>
    <dbReference type="NCBI Taxonomy" id="286306"/>
    <lineage>
        <taxon>Eukaryota</taxon>
        <taxon>Metazoa</taxon>
        <taxon>Ecdysozoa</taxon>
        <taxon>Arthropoda</taxon>
        <taxon>Hexapoda</taxon>
        <taxon>Insecta</taxon>
        <taxon>Pterygota</taxon>
        <taxon>Neoptera</taxon>
        <taxon>Endopterygota</taxon>
        <taxon>Hymenoptera</taxon>
        <taxon>Apocrita</taxon>
        <taxon>Aculeata</taxon>
        <taxon>Formicoidea</taxon>
        <taxon>Formicidae</taxon>
        <taxon>Myrmicinae</taxon>
        <taxon>Cardiocondyla</taxon>
    </lineage>
</organism>
<feature type="compositionally biased region" description="Basic and acidic residues" evidence="1">
    <location>
        <begin position="569"/>
        <end position="579"/>
    </location>
</feature>
<feature type="region of interest" description="Disordered" evidence="1">
    <location>
        <begin position="126"/>
        <end position="443"/>
    </location>
</feature>
<feature type="region of interest" description="Disordered" evidence="1">
    <location>
        <begin position="469"/>
        <end position="640"/>
    </location>
</feature>
<feature type="compositionally biased region" description="Basic and acidic residues" evidence="1">
    <location>
        <begin position="589"/>
        <end position="599"/>
    </location>
</feature>
<protein>
    <submittedName>
        <fullName evidence="2">Uncharacterized protein</fullName>
    </submittedName>
</protein>
<feature type="compositionally biased region" description="Basic and acidic residues" evidence="1">
    <location>
        <begin position="509"/>
        <end position="519"/>
    </location>
</feature>
<feature type="compositionally biased region" description="Basic and acidic residues" evidence="1">
    <location>
        <begin position="126"/>
        <end position="149"/>
    </location>
</feature>
<name>A0AAW2E7K1_9HYME</name>
<feature type="compositionally biased region" description="Basic and acidic residues" evidence="1">
    <location>
        <begin position="367"/>
        <end position="377"/>
    </location>
</feature>
<feature type="compositionally biased region" description="Basic and acidic residues" evidence="1">
    <location>
        <begin position="306"/>
        <end position="316"/>
    </location>
</feature>
<proteinExistence type="predicted"/>
<comment type="caution">
    <text evidence="2">The sequence shown here is derived from an EMBL/GenBank/DDBJ whole genome shotgun (WGS) entry which is preliminary data.</text>
</comment>
<dbReference type="Proteomes" id="UP001430953">
    <property type="component" value="Unassembled WGS sequence"/>
</dbReference>
<gene>
    <name evidence="2" type="ORF">PUN28_020664</name>
</gene>
<evidence type="ECO:0000313" key="3">
    <source>
        <dbReference type="Proteomes" id="UP001430953"/>
    </source>
</evidence>
<keyword evidence="3" id="KW-1185">Reference proteome</keyword>
<feature type="compositionally biased region" description="Basic and acidic residues" evidence="1">
    <location>
        <begin position="245"/>
        <end position="255"/>
    </location>
</feature>
<evidence type="ECO:0000256" key="1">
    <source>
        <dbReference type="SAM" id="MobiDB-lite"/>
    </source>
</evidence>